<comment type="caution">
    <text evidence="2">The sequence shown here is derived from an EMBL/GenBank/DDBJ whole genome shotgun (WGS) entry which is preliminary data.</text>
</comment>
<keyword evidence="3" id="KW-1185">Reference proteome</keyword>
<evidence type="ECO:0000313" key="2">
    <source>
        <dbReference type="EMBL" id="MPD06609.1"/>
    </source>
</evidence>
<accession>A0A5B7KMT4</accession>
<sequence>MTAPFPRGDLKVESEEKRQGEKEEDGGEDEYWKEKRKIRGELRQSTSRKEAEEGLELWNNGGEVVAITPPSDRSYWTDGRWRVSGGAELRGGALMSLTPTREVVMPRLIIGCNYNGDECDGRLQE</sequence>
<feature type="region of interest" description="Disordered" evidence="1">
    <location>
        <begin position="1"/>
        <end position="50"/>
    </location>
</feature>
<evidence type="ECO:0000313" key="3">
    <source>
        <dbReference type="Proteomes" id="UP000324222"/>
    </source>
</evidence>
<organism evidence="2 3">
    <name type="scientific">Portunus trituberculatus</name>
    <name type="common">Swimming crab</name>
    <name type="synonym">Neptunus trituberculatus</name>
    <dbReference type="NCBI Taxonomy" id="210409"/>
    <lineage>
        <taxon>Eukaryota</taxon>
        <taxon>Metazoa</taxon>
        <taxon>Ecdysozoa</taxon>
        <taxon>Arthropoda</taxon>
        <taxon>Crustacea</taxon>
        <taxon>Multicrustacea</taxon>
        <taxon>Malacostraca</taxon>
        <taxon>Eumalacostraca</taxon>
        <taxon>Eucarida</taxon>
        <taxon>Decapoda</taxon>
        <taxon>Pleocyemata</taxon>
        <taxon>Brachyura</taxon>
        <taxon>Eubrachyura</taxon>
        <taxon>Portunoidea</taxon>
        <taxon>Portunidae</taxon>
        <taxon>Portuninae</taxon>
        <taxon>Portunus</taxon>
    </lineage>
</organism>
<feature type="compositionally biased region" description="Basic and acidic residues" evidence="1">
    <location>
        <begin position="39"/>
        <end position="50"/>
    </location>
</feature>
<dbReference type="AlphaFoldDB" id="A0A5B7KMT4"/>
<name>A0A5B7KMT4_PORTR</name>
<gene>
    <name evidence="2" type="ORF">E2C01_102429</name>
</gene>
<evidence type="ECO:0000256" key="1">
    <source>
        <dbReference type="SAM" id="MobiDB-lite"/>
    </source>
</evidence>
<reference evidence="2 3" key="1">
    <citation type="submission" date="2019-05" db="EMBL/GenBank/DDBJ databases">
        <title>Another draft genome of Portunus trituberculatus and its Hox gene families provides insights of decapod evolution.</title>
        <authorList>
            <person name="Jeong J.-H."/>
            <person name="Song I."/>
            <person name="Kim S."/>
            <person name="Choi T."/>
            <person name="Kim D."/>
            <person name="Ryu S."/>
            <person name="Kim W."/>
        </authorList>
    </citation>
    <scope>NUCLEOTIDE SEQUENCE [LARGE SCALE GENOMIC DNA]</scope>
    <source>
        <tissue evidence="2">Muscle</tissue>
    </source>
</reference>
<dbReference type="Proteomes" id="UP000324222">
    <property type="component" value="Unassembled WGS sequence"/>
</dbReference>
<feature type="compositionally biased region" description="Acidic residues" evidence="1">
    <location>
        <begin position="22"/>
        <end position="31"/>
    </location>
</feature>
<protein>
    <submittedName>
        <fullName evidence="2">Uncharacterized protein</fullName>
    </submittedName>
</protein>
<dbReference type="EMBL" id="VSRR010152116">
    <property type="protein sequence ID" value="MPD06609.1"/>
    <property type="molecule type" value="Genomic_DNA"/>
</dbReference>
<proteinExistence type="predicted"/>
<feature type="compositionally biased region" description="Basic and acidic residues" evidence="1">
    <location>
        <begin position="8"/>
        <end position="21"/>
    </location>
</feature>